<comment type="subcellular location">
    <subcellularLocation>
        <location evidence="4">Nucleus</location>
    </subcellularLocation>
</comment>
<comment type="caution">
    <text evidence="7">The sequence shown here is derived from an EMBL/GenBank/DDBJ whole genome shotgun (WGS) entry which is preliminary data.</text>
</comment>
<dbReference type="SUPFAM" id="SSF46689">
    <property type="entry name" value="Homeodomain-like"/>
    <property type="match status" value="1"/>
</dbReference>
<organism evidence="7 8">
    <name type="scientific">Euplotes crassus</name>
    <dbReference type="NCBI Taxonomy" id="5936"/>
    <lineage>
        <taxon>Eukaryota</taxon>
        <taxon>Sar</taxon>
        <taxon>Alveolata</taxon>
        <taxon>Ciliophora</taxon>
        <taxon>Intramacronucleata</taxon>
        <taxon>Spirotrichea</taxon>
        <taxon>Hypotrichia</taxon>
        <taxon>Euplotida</taxon>
        <taxon>Euplotidae</taxon>
        <taxon>Moneuplotes</taxon>
    </lineage>
</organism>
<evidence type="ECO:0000259" key="6">
    <source>
        <dbReference type="PROSITE" id="PS50071"/>
    </source>
</evidence>
<dbReference type="Gene3D" id="1.10.10.60">
    <property type="entry name" value="Homeodomain-like"/>
    <property type="match status" value="1"/>
</dbReference>
<dbReference type="GO" id="GO:0003677">
    <property type="term" value="F:DNA binding"/>
    <property type="evidence" value="ECO:0007669"/>
    <property type="project" value="UniProtKB-UniRule"/>
</dbReference>
<proteinExistence type="predicted"/>
<sequence>MGKKFAIIMTKWQIGRFRREESCINSISTISFNGRLKDNPVPQSQGLDTSHEEAKREHKLQNKSCSSNDRDRSSNYKPASRSNYSSTVTEILQGWFEAHIDYPYPSEQERIELCAKTGLSRKQLRVWLINSRKRKAPKVIKKVGSKDTHSDFSIMTPKDKIFDFVHCQNQNDSNVRILSKSKPNVFELIQNYNSRTIQFYQKKMQETCDKKLNSFCMALNKYCFCEHIDFSFESLSMTRTDS</sequence>
<dbReference type="InterPro" id="IPR001356">
    <property type="entry name" value="HD"/>
</dbReference>
<name>A0AAD1U573_EUPCR</name>
<dbReference type="EMBL" id="CAMPGE010001578">
    <property type="protein sequence ID" value="CAI2360371.1"/>
    <property type="molecule type" value="Genomic_DNA"/>
</dbReference>
<dbReference type="SMART" id="SM00389">
    <property type="entry name" value="HOX"/>
    <property type="match status" value="1"/>
</dbReference>
<feature type="domain" description="Homeobox" evidence="6">
    <location>
        <begin position="75"/>
        <end position="138"/>
    </location>
</feature>
<dbReference type="Proteomes" id="UP001295684">
    <property type="component" value="Unassembled WGS sequence"/>
</dbReference>
<protein>
    <recommendedName>
        <fullName evidence="6">Homeobox domain-containing protein</fullName>
    </recommendedName>
</protein>
<evidence type="ECO:0000313" key="8">
    <source>
        <dbReference type="Proteomes" id="UP001295684"/>
    </source>
</evidence>
<dbReference type="InterPro" id="IPR009057">
    <property type="entry name" value="Homeodomain-like_sf"/>
</dbReference>
<evidence type="ECO:0000256" key="5">
    <source>
        <dbReference type="SAM" id="MobiDB-lite"/>
    </source>
</evidence>
<evidence type="ECO:0000256" key="3">
    <source>
        <dbReference type="ARBA" id="ARBA00023242"/>
    </source>
</evidence>
<dbReference type="InterPro" id="IPR008422">
    <property type="entry name" value="KN_HD"/>
</dbReference>
<dbReference type="CDD" id="cd00086">
    <property type="entry name" value="homeodomain"/>
    <property type="match status" value="1"/>
</dbReference>
<feature type="compositionally biased region" description="Basic and acidic residues" evidence="5">
    <location>
        <begin position="49"/>
        <end position="60"/>
    </location>
</feature>
<dbReference type="GO" id="GO:0006355">
    <property type="term" value="P:regulation of DNA-templated transcription"/>
    <property type="evidence" value="ECO:0007669"/>
    <property type="project" value="InterPro"/>
</dbReference>
<dbReference type="Pfam" id="PF05920">
    <property type="entry name" value="Homeobox_KN"/>
    <property type="match status" value="1"/>
</dbReference>
<evidence type="ECO:0000313" key="7">
    <source>
        <dbReference type="EMBL" id="CAI2360371.1"/>
    </source>
</evidence>
<feature type="DNA-binding region" description="Homeobox" evidence="4">
    <location>
        <begin position="77"/>
        <end position="139"/>
    </location>
</feature>
<dbReference type="GO" id="GO:0005634">
    <property type="term" value="C:nucleus"/>
    <property type="evidence" value="ECO:0007669"/>
    <property type="project" value="UniProtKB-SubCell"/>
</dbReference>
<accession>A0AAD1U573</accession>
<reference evidence="7" key="1">
    <citation type="submission" date="2023-07" db="EMBL/GenBank/DDBJ databases">
        <authorList>
            <consortium name="AG Swart"/>
            <person name="Singh M."/>
            <person name="Singh A."/>
            <person name="Seah K."/>
            <person name="Emmerich C."/>
        </authorList>
    </citation>
    <scope>NUCLEOTIDE SEQUENCE</scope>
    <source>
        <strain evidence="7">DP1</strain>
    </source>
</reference>
<keyword evidence="8" id="KW-1185">Reference proteome</keyword>
<gene>
    <name evidence="7" type="ORF">ECRASSUSDP1_LOCUS1672</name>
</gene>
<dbReference type="PANTHER" id="PTHR11850">
    <property type="entry name" value="HOMEOBOX PROTEIN TRANSCRIPTION FACTORS"/>
    <property type="match status" value="1"/>
</dbReference>
<evidence type="ECO:0000256" key="1">
    <source>
        <dbReference type="ARBA" id="ARBA00023125"/>
    </source>
</evidence>
<evidence type="ECO:0000256" key="2">
    <source>
        <dbReference type="ARBA" id="ARBA00023155"/>
    </source>
</evidence>
<evidence type="ECO:0000256" key="4">
    <source>
        <dbReference type="PROSITE-ProRule" id="PRU00108"/>
    </source>
</evidence>
<dbReference type="AlphaFoldDB" id="A0AAD1U573"/>
<dbReference type="PROSITE" id="PS50071">
    <property type="entry name" value="HOMEOBOX_2"/>
    <property type="match status" value="1"/>
</dbReference>
<keyword evidence="1 4" id="KW-0238">DNA-binding</keyword>
<dbReference type="InterPro" id="IPR050224">
    <property type="entry name" value="TALE_homeobox"/>
</dbReference>
<feature type="region of interest" description="Disordered" evidence="5">
    <location>
        <begin position="35"/>
        <end position="82"/>
    </location>
</feature>
<keyword evidence="2 4" id="KW-0371">Homeobox</keyword>
<keyword evidence="3 4" id="KW-0539">Nucleus</keyword>